<feature type="region of interest" description="Disordered" evidence="1">
    <location>
        <begin position="1"/>
        <end position="83"/>
    </location>
</feature>
<name>A0AAD4GJW0_BOLED</name>
<protein>
    <submittedName>
        <fullName evidence="2">U3-containing 90S pre-ribosomal complex subunit-domain containing protein</fullName>
    </submittedName>
</protein>
<dbReference type="GO" id="GO:0030686">
    <property type="term" value="C:90S preribosome"/>
    <property type="evidence" value="ECO:0007669"/>
    <property type="project" value="TreeGrafter"/>
</dbReference>
<evidence type="ECO:0000313" key="3">
    <source>
        <dbReference type="Proteomes" id="UP001194468"/>
    </source>
</evidence>
<gene>
    <name evidence="2" type="ORF">L210DRAFT_3390826</name>
</gene>
<comment type="caution">
    <text evidence="2">The sequence shown here is derived from an EMBL/GenBank/DDBJ whole genome shotgun (WGS) entry which is preliminary data.</text>
</comment>
<dbReference type="InterPro" id="IPR032704">
    <property type="entry name" value="Cms1"/>
</dbReference>
<proteinExistence type="predicted"/>
<dbReference type="GO" id="GO:0005634">
    <property type="term" value="C:nucleus"/>
    <property type="evidence" value="ECO:0007669"/>
    <property type="project" value="TreeGrafter"/>
</dbReference>
<reference evidence="2" key="1">
    <citation type="submission" date="2019-10" db="EMBL/GenBank/DDBJ databases">
        <authorList>
            <consortium name="DOE Joint Genome Institute"/>
            <person name="Kuo A."/>
            <person name="Miyauchi S."/>
            <person name="Kiss E."/>
            <person name="Drula E."/>
            <person name="Kohler A."/>
            <person name="Sanchez-Garcia M."/>
            <person name="Andreopoulos B."/>
            <person name="Barry K.W."/>
            <person name="Bonito G."/>
            <person name="Buee M."/>
            <person name="Carver A."/>
            <person name="Chen C."/>
            <person name="Cichocki N."/>
            <person name="Clum A."/>
            <person name="Culley D."/>
            <person name="Crous P.W."/>
            <person name="Fauchery L."/>
            <person name="Girlanda M."/>
            <person name="Hayes R."/>
            <person name="Keri Z."/>
            <person name="LaButti K."/>
            <person name="Lipzen A."/>
            <person name="Lombard V."/>
            <person name="Magnuson J."/>
            <person name="Maillard F."/>
            <person name="Morin E."/>
            <person name="Murat C."/>
            <person name="Nolan M."/>
            <person name="Ohm R."/>
            <person name="Pangilinan J."/>
            <person name="Pereira M."/>
            <person name="Perotto S."/>
            <person name="Peter M."/>
            <person name="Riley R."/>
            <person name="Sitrit Y."/>
            <person name="Stielow B."/>
            <person name="Szollosi G."/>
            <person name="Zifcakova L."/>
            <person name="Stursova M."/>
            <person name="Spatafora J.W."/>
            <person name="Tedersoo L."/>
            <person name="Vaario L.-M."/>
            <person name="Yamada A."/>
            <person name="Yan M."/>
            <person name="Wang P."/>
            <person name="Xu J."/>
            <person name="Bruns T."/>
            <person name="Baldrian P."/>
            <person name="Vilgalys R."/>
            <person name="Henrissat B."/>
            <person name="Grigoriev I.V."/>
            <person name="Hibbett D."/>
            <person name="Nagy L.G."/>
            <person name="Martin F.M."/>
        </authorList>
    </citation>
    <scope>NUCLEOTIDE SEQUENCE</scope>
    <source>
        <strain evidence="2">BED1</strain>
    </source>
</reference>
<dbReference type="PANTHER" id="PTHR24030:SF0">
    <property type="entry name" value="PROTEIN CMSS1"/>
    <property type="match status" value="1"/>
</dbReference>
<dbReference type="PANTHER" id="PTHR24030">
    <property type="entry name" value="PROTEIN CMSS1"/>
    <property type="match status" value="1"/>
</dbReference>
<feature type="compositionally biased region" description="Basic residues" evidence="1">
    <location>
        <begin position="62"/>
        <end position="80"/>
    </location>
</feature>
<dbReference type="AlphaFoldDB" id="A0AAD4GJW0"/>
<organism evidence="2 3">
    <name type="scientific">Boletus edulis BED1</name>
    <dbReference type="NCBI Taxonomy" id="1328754"/>
    <lineage>
        <taxon>Eukaryota</taxon>
        <taxon>Fungi</taxon>
        <taxon>Dikarya</taxon>
        <taxon>Basidiomycota</taxon>
        <taxon>Agaricomycotina</taxon>
        <taxon>Agaricomycetes</taxon>
        <taxon>Agaricomycetidae</taxon>
        <taxon>Boletales</taxon>
        <taxon>Boletineae</taxon>
        <taxon>Boletaceae</taxon>
        <taxon>Boletoideae</taxon>
        <taxon>Boletus</taxon>
    </lineage>
</organism>
<accession>A0AAD4GJW0</accession>
<dbReference type="EMBL" id="WHUW01000004">
    <property type="protein sequence ID" value="KAF8448031.1"/>
    <property type="molecule type" value="Genomic_DNA"/>
</dbReference>
<evidence type="ECO:0000313" key="2">
    <source>
        <dbReference type="EMBL" id="KAF8448031.1"/>
    </source>
</evidence>
<sequence>MNVQRGDDLEDDFVPDDLVASSGEEDTTFDSRQGAAGDIDGLLSADEEAEQDEPPPKGKAVLAKRKRRERDKERQAKKRKLAETVEVREPPSIAAQPAQKLAHYISTMQAKSFPEPTRLELDDICIPETAITDTTQWTESRSLDRLVDFIITVLPVLHKRLSQSSKSQGAPTLLYIAGAALRVADVTRVLRDKRLRGDKGGDVAKLFAKHVKLQEHVAYLKRSKIGSAAGTPGRVGKLLCETDALSMSQLTHIILDISFRDAKKRNLLDIPETRNEIFKTVLGAPKVLEGIRQGKIHVVLF</sequence>
<evidence type="ECO:0000256" key="1">
    <source>
        <dbReference type="SAM" id="MobiDB-lite"/>
    </source>
</evidence>
<dbReference type="Pfam" id="PF14617">
    <property type="entry name" value="CMS1"/>
    <property type="match status" value="1"/>
</dbReference>
<dbReference type="Proteomes" id="UP001194468">
    <property type="component" value="Unassembled WGS sequence"/>
</dbReference>
<reference evidence="2" key="2">
    <citation type="journal article" date="2020" name="Nat. Commun.">
        <title>Large-scale genome sequencing of mycorrhizal fungi provides insights into the early evolution of symbiotic traits.</title>
        <authorList>
            <person name="Miyauchi S."/>
            <person name="Kiss E."/>
            <person name="Kuo A."/>
            <person name="Drula E."/>
            <person name="Kohler A."/>
            <person name="Sanchez-Garcia M."/>
            <person name="Morin E."/>
            <person name="Andreopoulos B."/>
            <person name="Barry K.W."/>
            <person name="Bonito G."/>
            <person name="Buee M."/>
            <person name="Carver A."/>
            <person name="Chen C."/>
            <person name="Cichocki N."/>
            <person name="Clum A."/>
            <person name="Culley D."/>
            <person name="Crous P.W."/>
            <person name="Fauchery L."/>
            <person name="Girlanda M."/>
            <person name="Hayes R.D."/>
            <person name="Keri Z."/>
            <person name="LaButti K."/>
            <person name="Lipzen A."/>
            <person name="Lombard V."/>
            <person name="Magnuson J."/>
            <person name="Maillard F."/>
            <person name="Murat C."/>
            <person name="Nolan M."/>
            <person name="Ohm R.A."/>
            <person name="Pangilinan J."/>
            <person name="Pereira M.F."/>
            <person name="Perotto S."/>
            <person name="Peter M."/>
            <person name="Pfister S."/>
            <person name="Riley R."/>
            <person name="Sitrit Y."/>
            <person name="Stielow J.B."/>
            <person name="Szollosi G."/>
            <person name="Zifcakova L."/>
            <person name="Stursova M."/>
            <person name="Spatafora J.W."/>
            <person name="Tedersoo L."/>
            <person name="Vaario L.M."/>
            <person name="Yamada A."/>
            <person name="Yan M."/>
            <person name="Wang P."/>
            <person name="Xu J."/>
            <person name="Bruns T."/>
            <person name="Baldrian P."/>
            <person name="Vilgalys R."/>
            <person name="Dunand C."/>
            <person name="Henrissat B."/>
            <person name="Grigoriev I.V."/>
            <person name="Hibbett D."/>
            <person name="Nagy L.G."/>
            <person name="Martin F.M."/>
        </authorList>
    </citation>
    <scope>NUCLEOTIDE SEQUENCE</scope>
    <source>
        <strain evidence="2">BED1</strain>
    </source>
</reference>
<keyword evidence="3" id="KW-1185">Reference proteome</keyword>